<dbReference type="OMA" id="APIHIYQ"/>
<proteinExistence type="predicted"/>
<feature type="region of interest" description="Disordered" evidence="1">
    <location>
        <begin position="26"/>
        <end position="45"/>
    </location>
</feature>
<name>V4AFV3_LOTGI</name>
<dbReference type="EMBL" id="KB200129">
    <property type="protein sequence ID" value="ESP02889.1"/>
    <property type="molecule type" value="Genomic_DNA"/>
</dbReference>
<dbReference type="CTD" id="20248280"/>
<dbReference type="OrthoDB" id="6149869at2759"/>
<accession>V4AFV3</accession>
<evidence type="ECO:0000313" key="3">
    <source>
        <dbReference type="Proteomes" id="UP000030746"/>
    </source>
</evidence>
<dbReference type="KEGG" id="lgi:LOTGIDRAFT_230388"/>
<dbReference type="AlphaFoldDB" id="V4AFV3"/>
<dbReference type="InterPro" id="IPR038915">
    <property type="entry name" value="PRR29-like"/>
</dbReference>
<dbReference type="RefSeq" id="XP_009046359.1">
    <property type="nucleotide sequence ID" value="XM_009048111.1"/>
</dbReference>
<protein>
    <submittedName>
        <fullName evidence="2">Uncharacterized protein</fullName>
    </submittedName>
</protein>
<dbReference type="PANTHER" id="PTHR28604:SF3">
    <property type="match status" value="1"/>
</dbReference>
<feature type="compositionally biased region" description="Basic and acidic residues" evidence="1">
    <location>
        <begin position="66"/>
        <end position="79"/>
    </location>
</feature>
<keyword evidence="3" id="KW-1185">Reference proteome</keyword>
<dbReference type="GeneID" id="20248280"/>
<reference evidence="2 3" key="1">
    <citation type="journal article" date="2013" name="Nature">
        <title>Insights into bilaterian evolution from three spiralian genomes.</title>
        <authorList>
            <person name="Simakov O."/>
            <person name="Marletaz F."/>
            <person name="Cho S.J."/>
            <person name="Edsinger-Gonzales E."/>
            <person name="Havlak P."/>
            <person name="Hellsten U."/>
            <person name="Kuo D.H."/>
            <person name="Larsson T."/>
            <person name="Lv J."/>
            <person name="Arendt D."/>
            <person name="Savage R."/>
            <person name="Osoegawa K."/>
            <person name="de Jong P."/>
            <person name="Grimwood J."/>
            <person name="Chapman J.A."/>
            <person name="Shapiro H."/>
            <person name="Aerts A."/>
            <person name="Otillar R.P."/>
            <person name="Terry A.Y."/>
            <person name="Boore J.L."/>
            <person name="Grigoriev I.V."/>
            <person name="Lindberg D.R."/>
            <person name="Seaver E.C."/>
            <person name="Weisblat D.A."/>
            <person name="Putnam N.H."/>
            <person name="Rokhsar D.S."/>
        </authorList>
    </citation>
    <scope>NUCLEOTIDE SEQUENCE [LARGE SCALE GENOMIC DNA]</scope>
</reference>
<dbReference type="HOGENOM" id="CLU_931497_0_0_1"/>
<evidence type="ECO:0000313" key="2">
    <source>
        <dbReference type="EMBL" id="ESP02889.1"/>
    </source>
</evidence>
<gene>
    <name evidence="2" type="ORF">LOTGIDRAFT_230388</name>
</gene>
<feature type="region of interest" description="Disordered" evidence="1">
    <location>
        <begin position="66"/>
        <end position="96"/>
    </location>
</feature>
<sequence>MAATDSDSMHDSMTRLRMKMVQQKIANERDKLDQRPDTVSTDHDVEHQLKLQHAVFRRQELLDRIRQEQLNRPRTESPRRRFTPSPILLPPPTRRSLPDISRSIVIKDNRGTNNMSQVKHVIEHRGQDSFRPYYLPPIQQPFFPSQIPAAMAPPPQVIQQPAPQVIQQAPPQIIQQAPPIVHAPPPIVQSMPAMPAVHTSPIINHHVEPLHHSHCGSPNKWFNKGDFMDMMMMQNAQMHHMAMQQLMIKSLGGAPGGSERVQHHHYPQTAPAAPQMYHHSLPQMGFGMDMGGYGRGEYY</sequence>
<dbReference type="STRING" id="225164.V4AFV3"/>
<evidence type="ECO:0000256" key="1">
    <source>
        <dbReference type="SAM" id="MobiDB-lite"/>
    </source>
</evidence>
<dbReference type="PANTHER" id="PTHR28604">
    <property type="match status" value="1"/>
</dbReference>
<organism evidence="2 3">
    <name type="scientific">Lottia gigantea</name>
    <name type="common">Giant owl limpet</name>
    <dbReference type="NCBI Taxonomy" id="225164"/>
    <lineage>
        <taxon>Eukaryota</taxon>
        <taxon>Metazoa</taxon>
        <taxon>Spiralia</taxon>
        <taxon>Lophotrochozoa</taxon>
        <taxon>Mollusca</taxon>
        <taxon>Gastropoda</taxon>
        <taxon>Patellogastropoda</taxon>
        <taxon>Lottioidea</taxon>
        <taxon>Lottiidae</taxon>
        <taxon>Lottia</taxon>
    </lineage>
</organism>
<dbReference type="Proteomes" id="UP000030746">
    <property type="component" value="Unassembled WGS sequence"/>
</dbReference>